<evidence type="ECO:0000313" key="2">
    <source>
        <dbReference type="Proteomes" id="UP000325395"/>
    </source>
</evidence>
<protein>
    <submittedName>
        <fullName evidence="1">Uncharacterized protein</fullName>
    </submittedName>
</protein>
<name>A0ABQ6WIW8_9EURO</name>
<reference evidence="1 2" key="1">
    <citation type="submission" date="2019-04" db="EMBL/GenBank/DDBJ databases">
        <authorList>
            <consortium name="DOE Joint Genome Institute"/>
            <person name="Mondo S."/>
            <person name="Kjaerbolling I."/>
            <person name="Vesth T."/>
            <person name="Frisvad J.C."/>
            <person name="Nybo J.L."/>
            <person name="Theobald S."/>
            <person name="Kildgaard S."/>
            <person name="Isbrandt T."/>
            <person name="Kuo A."/>
            <person name="Sato A."/>
            <person name="Lyhne E.K."/>
            <person name="Kogle M.E."/>
            <person name="Wiebenga A."/>
            <person name="Kun R.S."/>
            <person name="Lubbers R.J."/>
            <person name="Makela M.R."/>
            <person name="Barry K."/>
            <person name="Chovatia M."/>
            <person name="Clum A."/>
            <person name="Daum C."/>
            <person name="Haridas S."/>
            <person name="He G."/>
            <person name="LaButti K."/>
            <person name="Lipzen A."/>
            <person name="Riley R."/>
            <person name="Salamov A."/>
            <person name="Simmons B.A."/>
            <person name="Magnuson J.K."/>
            <person name="Henrissat B."/>
            <person name="Mortensen U.H."/>
            <person name="Larsen T.O."/>
            <person name="Devries R.P."/>
            <person name="Grigoriev I.V."/>
            <person name="Machida M."/>
            <person name="Baker S.E."/>
            <person name="Andersen M.R."/>
            <person name="Cantor M.N."/>
            <person name="Hua S.X."/>
        </authorList>
    </citation>
    <scope>NUCLEOTIDE SEQUENCE [LARGE SCALE GENOMIC DNA]</scope>
    <source>
        <strain evidence="1 2">CBS 117616</strain>
    </source>
</reference>
<accession>A0ABQ6WIW8</accession>
<keyword evidence="2" id="KW-1185">Reference proteome</keyword>
<evidence type="ECO:0000313" key="1">
    <source>
        <dbReference type="EMBL" id="KAE8415516.1"/>
    </source>
</evidence>
<proteinExistence type="predicted"/>
<dbReference type="EMBL" id="ML735766">
    <property type="protein sequence ID" value="KAE8415516.1"/>
    <property type="molecule type" value="Genomic_DNA"/>
</dbReference>
<gene>
    <name evidence="1" type="ORF">BDV36DRAFT_262879</name>
</gene>
<dbReference type="Proteomes" id="UP000325395">
    <property type="component" value="Unassembled WGS sequence"/>
</dbReference>
<sequence length="51" mass="5750">MEYLFGAYIRVQRGLDSANGLLDTSQAFENNPSCMNSEDRIRLLDLTPRSA</sequence>
<organism evidence="1 2">
    <name type="scientific">Aspergillus pseudocaelatus</name>
    <dbReference type="NCBI Taxonomy" id="1825620"/>
    <lineage>
        <taxon>Eukaryota</taxon>
        <taxon>Fungi</taxon>
        <taxon>Dikarya</taxon>
        <taxon>Ascomycota</taxon>
        <taxon>Pezizomycotina</taxon>
        <taxon>Eurotiomycetes</taxon>
        <taxon>Eurotiomycetidae</taxon>
        <taxon>Eurotiales</taxon>
        <taxon>Aspergillaceae</taxon>
        <taxon>Aspergillus</taxon>
        <taxon>Aspergillus subgen. Circumdati</taxon>
    </lineage>
</organism>